<dbReference type="EMBL" id="JPGK01000010">
    <property type="protein sequence ID" value="KGA92932.1"/>
    <property type="molecule type" value="Genomic_DNA"/>
</dbReference>
<evidence type="ECO:0000256" key="7">
    <source>
        <dbReference type="ARBA" id="ARBA00019179"/>
    </source>
</evidence>
<dbReference type="Gene3D" id="3.30.420.10">
    <property type="entry name" value="Ribonuclease H-like superfamily/Ribonuclease H"/>
    <property type="match status" value="1"/>
</dbReference>
<keyword evidence="11 14" id="KW-0255">Endonuclease</keyword>
<comment type="similarity">
    <text evidence="5 14 16">Belongs to the RNase HII family.</text>
</comment>
<keyword evidence="13 14" id="KW-0464">Manganese</keyword>
<organism evidence="18 19">
    <name type="scientific">Leptospirillum ferriphilum</name>
    <dbReference type="NCBI Taxonomy" id="178606"/>
    <lineage>
        <taxon>Bacteria</taxon>
        <taxon>Pseudomonadati</taxon>
        <taxon>Nitrospirota</taxon>
        <taxon>Nitrospiria</taxon>
        <taxon>Nitrospirales</taxon>
        <taxon>Nitrospiraceae</taxon>
        <taxon>Leptospirillum</taxon>
    </lineage>
</organism>
<dbReference type="GO" id="GO:0005737">
    <property type="term" value="C:cytoplasm"/>
    <property type="evidence" value="ECO:0007669"/>
    <property type="project" value="UniProtKB-SubCell"/>
</dbReference>
<evidence type="ECO:0000256" key="16">
    <source>
        <dbReference type="RuleBase" id="RU003515"/>
    </source>
</evidence>
<comment type="catalytic activity">
    <reaction evidence="1 14 15 16">
        <text>Endonucleolytic cleavage to 5'-phosphomonoester.</text>
        <dbReference type="EC" id="3.1.26.4"/>
    </reaction>
</comment>
<comment type="cofactor">
    <cofactor evidence="14 15">
        <name>Mn(2+)</name>
        <dbReference type="ChEBI" id="CHEBI:29035"/>
    </cofactor>
    <cofactor evidence="14 15">
        <name>Mg(2+)</name>
        <dbReference type="ChEBI" id="CHEBI:18420"/>
    </cofactor>
    <text evidence="14 15">Manganese or magnesium. Binds 1 divalent metal ion per monomer in the absence of substrate. May bind a second metal ion after substrate binding.</text>
</comment>
<dbReference type="CDD" id="cd07182">
    <property type="entry name" value="RNase_HII_bacteria_HII_like"/>
    <property type="match status" value="1"/>
</dbReference>
<evidence type="ECO:0000256" key="12">
    <source>
        <dbReference type="ARBA" id="ARBA00022801"/>
    </source>
</evidence>
<dbReference type="EC" id="3.1.26.4" evidence="6 14"/>
<proteinExistence type="inferred from homology"/>
<evidence type="ECO:0000256" key="2">
    <source>
        <dbReference type="ARBA" id="ARBA00001946"/>
    </source>
</evidence>
<name>A0A094WB86_9BACT</name>
<comment type="function">
    <text evidence="3 14 16">Endonuclease that specifically degrades the RNA of RNA-DNA hybrids.</text>
</comment>
<evidence type="ECO:0000256" key="9">
    <source>
        <dbReference type="ARBA" id="ARBA00022722"/>
    </source>
</evidence>
<keyword evidence="10 14" id="KW-0479">Metal-binding</keyword>
<evidence type="ECO:0000256" key="3">
    <source>
        <dbReference type="ARBA" id="ARBA00004065"/>
    </source>
</evidence>
<dbReference type="GO" id="GO:0043137">
    <property type="term" value="P:DNA replication, removal of RNA primer"/>
    <property type="evidence" value="ECO:0007669"/>
    <property type="project" value="TreeGrafter"/>
</dbReference>
<comment type="subcellular location">
    <subcellularLocation>
        <location evidence="4 14">Cytoplasm</location>
    </subcellularLocation>
</comment>
<evidence type="ECO:0000256" key="5">
    <source>
        <dbReference type="ARBA" id="ARBA00007383"/>
    </source>
</evidence>
<keyword evidence="9 14" id="KW-0540">Nuclease</keyword>
<feature type="binding site" evidence="14 15">
    <location>
        <position position="119"/>
    </location>
    <ligand>
        <name>a divalent metal cation</name>
        <dbReference type="ChEBI" id="CHEBI:60240"/>
    </ligand>
</feature>
<feature type="domain" description="RNase H type-2" evidence="17">
    <location>
        <begin position="18"/>
        <end position="224"/>
    </location>
</feature>
<dbReference type="InterPro" id="IPR012337">
    <property type="entry name" value="RNaseH-like_sf"/>
</dbReference>
<dbReference type="GO" id="GO:0004523">
    <property type="term" value="F:RNA-DNA hybrid ribonuclease activity"/>
    <property type="evidence" value="ECO:0007669"/>
    <property type="project" value="UniProtKB-UniRule"/>
</dbReference>
<gene>
    <name evidence="14" type="primary">rnhB</name>
    <name evidence="18" type="ORF">LptCag_1309</name>
</gene>
<dbReference type="PATRIC" id="fig|178606.4.peg.2338"/>
<dbReference type="AlphaFoldDB" id="A0A094WB86"/>
<dbReference type="RefSeq" id="WP_023525631.1">
    <property type="nucleotide sequence ID" value="NZ_JBPKCJ010000003.1"/>
</dbReference>
<comment type="caution">
    <text evidence="18">The sequence shown here is derived from an EMBL/GenBank/DDBJ whole genome shotgun (WGS) entry which is preliminary data.</text>
</comment>
<dbReference type="InterPro" id="IPR022898">
    <property type="entry name" value="RNase_HII"/>
</dbReference>
<comment type="cofactor">
    <cofactor evidence="2">
        <name>Mg(2+)</name>
        <dbReference type="ChEBI" id="CHEBI:18420"/>
    </cofactor>
</comment>
<dbReference type="OrthoDB" id="9803420at2"/>
<evidence type="ECO:0000256" key="10">
    <source>
        <dbReference type="ARBA" id="ARBA00022723"/>
    </source>
</evidence>
<dbReference type="GO" id="GO:0006298">
    <property type="term" value="P:mismatch repair"/>
    <property type="evidence" value="ECO:0007669"/>
    <property type="project" value="TreeGrafter"/>
</dbReference>
<evidence type="ECO:0000256" key="8">
    <source>
        <dbReference type="ARBA" id="ARBA00022490"/>
    </source>
</evidence>
<dbReference type="HAMAP" id="MF_00052_B">
    <property type="entry name" value="RNase_HII_B"/>
    <property type="match status" value="1"/>
</dbReference>
<evidence type="ECO:0000259" key="17">
    <source>
        <dbReference type="PROSITE" id="PS51975"/>
    </source>
</evidence>
<dbReference type="SUPFAM" id="SSF53098">
    <property type="entry name" value="Ribonuclease H-like"/>
    <property type="match status" value="1"/>
</dbReference>
<feature type="binding site" evidence="14 15">
    <location>
        <position position="24"/>
    </location>
    <ligand>
        <name>a divalent metal cation</name>
        <dbReference type="ChEBI" id="CHEBI:60240"/>
    </ligand>
</feature>
<dbReference type="GO" id="GO:0003723">
    <property type="term" value="F:RNA binding"/>
    <property type="evidence" value="ECO:0007669"/>
    <property type="project" value="UniProtKB-UniRule"/>
</dbReference>
<evidence type="ECO:0000256" key="14">
    <source>
        <dbReference type="HAMAP-Rule" id="MF_00052"/>
    </source>
</evidence>
<dbReference type="GO" id="GO:0030145">
    <property type="term" value="F:manganese ion binding"/>
    <property type="evidence" value="ECO:0007669"/>
    <property type="project" value="UniProtKB-UniRule"/>
</dbReference>
<evidence type="ECO:0000313" key="19">
    <source>
        <dbReference type="Proteomes" id="UP000029452"/>
    </source>
</evidence>
<evidence type="ECO:0000313" key="18">
    <source>
        <dbReference type="EMBL" id="KGA92932.1"/>
    </source>
</evidence>
<evidence type="ECO:0000256" key="15">
    <source>
        <dbReference type="PROSITE-ProRule" id="PRU01319"/>
    </source>
</evidence>
<evidence type="ECO:0000256" key="13">
    <source>
        <dbReference type="ARBA" id="ARBA00023211"/>
    </source>
</evidence>
<dbReference type="PANTHER" id="PTHR10954:SF18">
    <property type="entry name" value="RIBONUCLEASE HII"/>
    <property type="match status" value="1"/>
</dbReference>
<accession>A0A094WB86</accession>
<dbReference type="PANTHER" id="PTHR10954">
    <property type="entry name" value="RIBONUCLEASE H2 SUBUNIT A"/>
    <property type="match status" value="1"/>
</dbReference>
<evidence type="ECO:0000256" key="6">
    <source>
        <dbReference type="ARBA" id="ARBA00012180"/>
    </source>
</evidence>
<dbReference type="InterPro" id="IPR001352">
    <property type="entry name" value="RNase_HII/HIII"/>
</dbReference>
<feature type="binding site" evidence="14 15">
    <location>
        <position position="25"/>
    </location>
    <ligand>
        <name>a divalent metal cation</name>
        <dbReference type="ChEBI" id="CHEBI:60240"/>
    </ligand>
</feature>
<evidence type="ECO:0000256" key="11">
    <source>
        <dbReference type="ARBA" id="ARBA00022759"/>
    </source>
</evidence>
<evidence type="ECO:0000256" key="1">
    <source>
        <dbReference type="ARBA" id="ARBA00000077"/>
    </source>
</evidence>
<reference evidence="18 19" key="1">
    <citation type="submission" date="2014-06" db="EMBL/GenBank/DDBJ databases">
        <title>Draft genome sequence of iron oxidizing acidophile Leptospirillum ferriphilum DSM14647.</title>
        <authorList>
            <person name="Cardenas J.P."/>
            <person name="Lazcano M."/>
            <person name="Ossandon F.J."/>
            <person name="Corbett M."/>
            <person name="Holmes D.S."/>
            <person name="Watkin E."/>
        </authorList>
    </citation>
    <scope>NUCLEOTIDE SEQUENCE [LARGE SCALE GENOMIC DNA]</scope>
    <source>
        <strain evidence="18 19">DSM 14647</strain>
    </source>
</reference>
<keyword evidence="12 14" id="KW-0378">Hydrolase</keyword>
<dbReference type="NCBIfam" id="NF000595">
    <property type="entry name" value="PRK00015.1-3"/>
    <property type="match status" value="1"/>
</dbReference>
<sequence length="228" mass="25024">MTFPQADLEREFYKKGFLRVAGVDEVGRGALAGPVVAAAVILPMPLEFFENIGIRDSKLLSPSKRVALSDRLRSLLFSWSVGESTVSEINALNIRRATLLAMKRAVEGLPEFPDILLVDGREIVPDLVCKQESFTGGDRRILSIAAASIIAKVYRDNMMSELDNAYAGYGLAENKGYGTAQHRDGLLLRGVSSIHRAVFCKTFLEPFRKKSIFQTEASLLSSNSDPLA</sequence>
<protein>
    <recommendedName>
        <fullName evidence="7 14">Ribonuclease HII</fullName>
        <shortName evidence="14">RNase HII</shortName>
        <ecNumber evidence="6 14">3.1.26.4</ecNumber>
    </recommendedName>
</protein>
<dbReference type="InterPro" id="IPR024567">
    <property type="entry name" value="RNase_HII/HIII_dom"/>
</dbReference>
<dbReference type="InterPro" id="IPR036397">
    <property type="entry name" value="RNaseH_sf"/>
</dbReference>
<keyword evidence="8 14" id="KW-0963">Cytoplasm</keyword>
<dbReference type="PROSITE" id="PS51975">
    <property type="entry name" value="RNASE_H_2"/>
    <property type="match status" value="1"/>
</dbReference>
<evidence type="ECO:0000256" key="4">
    <source>
        <dbReference type="ARBA" id="ARBA00004496"/>
    </source>
</evidence>
<dbReference type="Proteomes" id="UP000029452">
    <property type="component" value="Unassembled WGS sequence"/>
</dbReference>
<dbReference type="GO" id="GO:0032299">
    <property type="term" value="C:ribonuclease H2 complex"/>
    <property type="evidence" value="ECO:0007669"/>
    <property type="project" value="TreeGrafter"/>
</dbReference>
<dbReference type="Pfam" id="PF01351">
    <property type="entry name" value="RNase_HII"/>
    <property type="match status" value="1"/>
</dbReference>